<protein>
    <submittedName>
        <fullName evidence="1">Cysteine-rich repeat secretory protein 60</fullName>
    </submittedName>
</protein>
<dbReference type="Proteomes" id="UP000075243">
    <property type="component" value="Unassembled WGS sequence"/>
</dbReference>
<proteinExistence type="predicted"/>
<reference evidence="1" key="1">
    <citation type="journal article" date="2012" name="Nat. Biotechnol.">
        <title>Draft genome sequence of pigeonpea (Cajanus cajan), an orphan legume crop of resource-poor farmers.</title>
        <authorList>
            <person name="Varshney R.K."/>
            <person name="Chen W."/>
            <person name="Li Y."/>
            <person name="Bharti A.K."/>
            <person name="Saxena R.K."/>
            <person name="Schlueter J.A."/>
            <person name="Donoghue M.T."/>
            <person name="Azam S."/>
            <person name="Fan G."/>
            <person name="Whaley A.M."/>
            <person name="Farmer A.D."/>
            <person name="Sheridan J."/>
            <person name="Iwata A."/>
            <person name="Tuteja R."/>
            <person name="Penmetsa R.V."/>
            <person name="Wu W."/>
            <person name="Upadhyaya H.D."/>
            <person name="Yang S.P."/>
            <person name="Shah T."/>
            <person name="Saxena K.B."/>
            <person name="Michael T."/>
            <person name="McCombie W.R."/>
            <person name="Yang B."/>
            <person name="Zhang G."/>
            <person name="Yang H."/>
            <person name="Wang J."/>
            <person name="Spillane C."/>
            <person name="Cook D.R."/>
            <person name="May G.D."/>
            <person name="Xu X."/>
            <person name="Jackson S.A."/>
        </authorList>
    </citation>
    <scope>NUCLEOTIDE SEQUENCE [LARGE SCALE GENOMIC DNA]</scope>
</reference>
<dbReference type="OrthoDB" id="1097929at2759"/>
<organism evidence="1 2">
    <name type="scientific">Cajanus cajan</name>
    <name type="common">Pigeon pea</name>
    <name type="synonym">Cajanus indicus</name>
    <dbReference type="NCBI Taxonomy" id="3821"/>
    <lineage>
        <taxon>Eukaryota</taxon>
        <taxon>Viridiplantae</taxon>
        <taxon>Streptophyta</taxon>
        <taxon>Embryophyta</taxon>
        <taxon>Tracheophyta</taxon>
        <taxon>Spermatophyta</taxon>
        <taxon>Magnoliopsida</taxon>
        <taxon>eudicotyledons</taxon>
        <taxon>Gunneridae</taxon>
        <taxon>Pentapetalae</taxon>
        <taxon>rosids</taxon>
        <taxon>fabids</taxon>
        <taxon>Fabales</taxon>
        <taxon>Fabaceae</taxon>
        <taxon>Papilionoideae</taxon>
        <taxon>50 kb inversion clade</taxon>
        <taxon>NPAAA clade</taxon>
        <taxon>indigoferoid/millettioid clade</taxon>
        <taxon>Phaseoleae</taxon>
        <taxon>Cajanus</taxon>
    </lineage>
</organism>
<sequence>MLNCTACIAHTITLADDICRQTCKGIVQLDGYFVKYDNATFLGVKDKAVVFKKCGPSVGYNPDAMASGDAVLAVLSSGGRIFTVGGSGDMRGVL</sequence>
<accession>A0A151QMU0</accession>
<dbReference type="Gramene" id="C.cajan_45699.t">
    <property type="protein sequence ID" value="C.cajan_45699.t.cds1"/>
    <property type="gene ID" value="C.cajan_45699"/>
</dbReference>
<dbReference type="AlphaFoldDB" id="A0A151QMU0"/>
<dbReference type="GO" id="GO:0009506">
    <property type="term" value="C:plasmodesma"/>
    <property type="evidence" value="ECO:0007669"/>
    <property type="project" value="TreeGrafter"/>
</dbReference>
<name>A0A151QMU0_CAJCA</name>
<dbReference type="InterPro" id="IPR051378">
    <property type="entry name" value="Cell2Cell_Antifungal"/>
</dbReference>
<keyword evidence="2" id="KW-1185">Reference proteome</keyword>
<evidence type="ECO:0000313" key="2">
    <source>
        <dbReference type="Proteomes" id="UP000075243"/>
    </source>
</evidence>
<gene>
    <name evidence="1" type="ORF">KK1_047997</name>
</gene>
<dbReference type="PANTHER" id="PTHR32080">
    <property type="entry name" value="ANTIFUNGAL PROTEIN GINKBILOBIN-2-LIKE"/>
    <property type="match status" value="1"/>
</dbReference>
<dbReference type="PANTHER" id="PTHR32080:SF3">
    <property type="entry name" value="PLASMODESMATA-LOCATED PROTEIN 7"/>
    <property type="match status" value="1"/>
</dbReference>
<dbReference type="STRING" id="3821.A0A151QMU0"/>
<dbReference type="EMBL" id="KQ485840">
    <property type="protein sequence ID" value="KYP31596.1"/>
    <property type="molecule type" value="Genomic_DNA"/>
</dbReference>
<evidence type="ECO:0000313" key="1">
    <source>
        <dbReference type="EMBL" id="KYP31596.1"/>
    </source>
</evidence>